<dbReference type="PANTHER" id="PTHR12151:SF25">
    <property type="entry name" value="LINALOOL DEHYDRATASE_ISOMERASE DOMAIN-CONTAINING PROTEIN"/>
    <property type="match status" value="1"/>
</dbReference>
<evidence type="ECO:0000256" key="1">
    <source>
        <dbReference type="ARBA" id="ARBA00010996"/>
    </source>
</evidence>
<keyword evidence="4" id="KW-1015">Disulfide bond</keyword>
<sequence>MRFLFRYIMATACAGAMAFSALAAENPVHNVRGFLPDLRFTLEAAGGKTMTQESFKGKTVMLFFGYASCPDVCPTTMAQLSQVMSNLEDDASKVRILFISVDPHRDTPEILQAYVDAFDENAIGLTGTEKQIADVARRYRVAYQIEKPSGSDKEDYEVAHSRGVYMFDADGRARMLAADTESVEALTESVKSLLPKG</sequence>
<feature type="binding site" evidence="3">
    <location>
        <position position="69"/>
    </location>
    <ligand>
        <name>Cu cation</name>
        <dbReference type="ChEBI" id="CHEBI:23378"/>
    </ligand>
</feature>
<comment type="caution">
    <text evidence="7">The sequence shown here is derived from an EMBL/GenBank/DDBJ whole genome shotgun (WGS) entry which is preliminary data.</text>
</comment>
<proteinExistence type="inferred from homology"/>
<keyword evidence="5" id="KW-0732">Signal</keyword>
<feature type="domain" description="Thioredoxin" evidence="6">
    <location>
        <begin position="10"/>
        <end position="195"/>
    </location>
</feature>
<dbReference type="SUPFAM" id="SSF52833">
    <property type="entry name" value="Thioredoxin-like"/>
    <property type="match status" value="1"/>
</dbReference>
<feature type="signal peptide" evidence="5">
    <location>
        <begin position="1"/>
        <end position="23"/>
    </location>
</feature>
<keyword evidence="2 3" id="KW-0186">Copper</keyword>
<dbReference type="CDD" id="cd02968">
    <property type="entry name" value="SCO"/>
    <property type="match status" value="1"/>
</dbReference>
<dbReference type="PANTHER" id="PTHR12151">
    <property type="entry name" value="ELECTRON TRANSPORT PROTIN SCO1/SENC FAMILY MEMBER"/>
    <property type="match status" value="1"/>
</dbReference>
<evidence type="ECO:0000259" key="6">
    <source>
        <dbReference type="PROSITE" id="PS51352"/>
    </source>
</evidence>
<keyword evidence="3" id="KW-0479">Metal-binding</keyword>
<protein>
    <submittedName>
        <fullName evidence="7">SCO family protein</fullName>
    </submittedName>
</protein>
<keyword evidence="8" id="KW-1185">Reference proteome</keyword>
<dbReference type="AlphaFoldDB" id="A0A2N4U7L4"/>
<dbReference type="PROSITE" id="PS51352">
    <property type="entry name" value="THIOREDOXIN_2"/>
    <property type="match status" value="1"/>
</dbReference>
<dbReference type="OrthoDB" id="9790194at2"/>
<gene>
    <name evidence="7" type="ORF">CR159_05305</name>
</gene>
<feature type="chain" id="PRO_5014956764" evidence="5">
    <location>
        <begin position="24"/>
        <end position="197"/>
    </location>
</feature>
<dbReference type="FunFam" id="3.40.30.10:FF:000013">
    <property type="entry name" value="Blast:Protein SCO1 homolog, mitochondrial"/>
    <property type="match status" value="1"/>
</dbReference>
<feature type="binding site" evidence="3">
    <location>
        <position position="160"/>
    </location>
    <ligand>
        <name>Cu cation</name>
        <dbReference type="ChEBI" id="CHEBI:23378"/>
    </ligand>
</feature>
<dbReference type="GO" id="GO:0046872">
    <property type="term" value="F:metal ion binding"/>
    <property type="evidence" value="ECO:0007669"/>
    <property type="project" value="UniProtKB-KW"/>
</dbReference>
<evidence type="ECO:0000256" key="4">
    <source>
        <dbReference type="PIRSR" id="PIRSR603782-2"/>
    </source>
</evidence>
<dbReference type="InterPro" id="IPR036249">
    <property type="entry name" value="Thioredoxin-like_sf"/>
</dbReference>
<evidence type="ECO:0000256" key="2">
    <source>
        <dbReference type="ARBA" id="ARBA00023008"/>
    </source>
</evidence>
<comment type="similarity">
    <text evidence="1">Belongs to the SCO1/2 family.</text>
</comment>
<evidence type="ECO:0000313" key="8">
    <source>
        <dbReference type="Proteomes" id="UP000234190"/>
    </source>
</evidence>
<dbReference type="Pfam" id="PF02630">
    <property type="entry name" value="SCO1-SenC"/>
    <property type="match status" value="1"/>
</dbReference>
<dbReference type="Proteomes" id="UP000234190">
    <property type="component" value="Unassembled WGS sequence"/>
</dbReference>
<dbReference type="Gene3D" id="3.40.30.10">
    <property type="entry name" value="Glutaredoxin"/>
    <property type="match status" value="1"/>
</dbReference>
<dbReference type="InterPro" id="IPR003782">
    <property type="entry name" value="SCO1/SenC"/>
</dbReference>
<feature type="disulfide bond" description="Redox-active" evidence="4">
    <location>
        <begin position="69"/>
        <end position="73"/>
    </location>
</feature>
<organism evidence="7 8">
    <name type="scientific">Pollutimonas subterranea</name>
    <dbReference type="NCBI Taxonomy" id="2045210"/>
    <lineage>
        <taxon>Bacteria</taxon>
        <taxon>Pseudomonadati</taxon>
        <taxon>Pseudomonadota</taxon>
        <taxon>Betaproteobacteria</taxon>
        <taxon>Burkholderiales</taxon>
        <taxon>Alcaligenaceae</taxon>
        <taxon>Pollutimonas</taxon>
    </lineage>
</organism>
<dbReference type="InterPro" id="IPR013766">
    <property type="entry name" value="Thioredoxin_domain"/>
</dbReference>
<reference evidence="7 8" key="1">
    <citation type="submission" date="2017-10" db="EMBL/GenBank/DDBJ databases">
        <title>Two draft genome sequences of Pusillimonas sp. strains isolated from a nitrate- and radionuclide-contaminated groundwater in Russia.</title>
        <authorList>
            <person name="Grouzdev D.S."/>
            <person name="Tourova T.P."/>
            <person name="Goeva M.A."/>
            <person name="Babich T.L."/>
            <person name="Sokolova D.S."/>
            <person name="Abdullin R."/>
            <person name="Poltaraus A.B."/>
            <person name="Toshchakov S.V."/>
            <person name="Nazina T.N."/>
        </authorList>
    </citation>
    <scope>NUCLEOTIDE SEQUENCE [LARGE SCALE GENOMIC DNA]</scope>
    <source>
        <strain evidence="7 8">JR1/69-3-13</strain>
    </source>
</reference>
<evidence type="ECO:0000256" key="5">
    <source>
        <dbReference type="SAM" id="SignalP"/>
    </source>
</evidence>
<evidence type="ECO:0000313" key="7">
    <source>
        <dbReference type="EMBL" id="PLC51010.1"/>
    </source>
</evidence>
<evidence type="ECO:0000256" key="3">
    <source>
        <dbReference type="PIRSR" id="PIRSR603782-1"/>
    </source>
</evidence>
<accession>A0A2N4U7L4</accession>
<dbReference type="EMBL" id="PDNW01000003">
    <property type="protein sequence ID" value="PLC51010.1"/>
    <property type="molecule type" value="Genomic_DNA"/>
</dbReference>
<name>A0A2N4U7L4_9BURK</name>
<feature type="binding site" evidence="3">
    <location>
        <position position="73"/>
    </location>
    <ligand>
        <name>Cu cation</name>
        <dbReference type="ChEBI" id="CHEBI:23378"/>
    </ligand>
</feature>